<evidence type="ECO:0000259" key="4">
    <source>
        <dbReference type="Pfam" id="PF05048"/>
    </source>
</evidence>
<keyword evidence="2" id="KW-0677">Repeat</keyword>
<dbReference type="Pfam" id="PF13229">
    <property type="entry name" value="Beta_helix"/>
    <property type="match status" value="1"/>
</dbReference>
<organism evidence="6 7">
    <name type="scientific">Persephonella hydrogeniphila</name>
    <dbReference type="NCBI Taxonomy" id="198703"/>
    <lineage>
        <taxon>Bacteria</taxon>
        <taxon>Pseudomonadati</taxon>
        <taxon>Aquificota</taxon>
        <taxon>Aquificia</taxon>
        <taxon>Aquificales</taxon>
        <taxon>Hydrogenothermaceae</taxon>
        <taxon>Persephonella</taxon>
    </lineage>
</organism>
<dbReference type="NCBIfam" id="TIGR03804">
    <property type="entry name" value="para_beta_helix"/>
    <property type="match status" value="2"/>
</dbReference>
<feature type="domain" description="Right handed beta helix" evidence="5">
    <location>
        <begin position="29"/>
        <end position="153"/>
    </location>
</feature>
<dbReference type="Proteomes" id="UP000219036">
    <property type="component" value="Unassembled WGS sequence"/>
</dbReference>
<dbReference type="NCBIfam" id="TIGR04247">
    <property type="entry name" value="NosD_copper_fam"/>
    <property type="match status" value="1"/>
</dbReference>
<dbReference type="SUPFAM" id="SSF51126">
    <property type="entry name" value="Pectin lyase-like"/>
    <property type="match status" value="1"/>
</dbReference>
<accession>A0A285NGR8</accession>
<dbReference type="InterPro" id="IPR039448">
    <property type="entry name" value="Beta_helix"/>
</dbReference>
<evidence type="ECO:0000256" key="2">
    <source>
        <dbReference type="ARBA" id="ARBA00022737"/>
    </source>
</evidence>
<dbReference type="InterPro" id="IPR026464">
    <property type="entry name" value="NosD_copper_fam"/>
</dbReference>
<evidence type="ECO:0000313" key="6">
    <source>
        <dbReference type="EMBL" id="SNZ08639.1"/>
    </source>
</evidence>
<dbReference type="EMBL" id="OBEI01000005">
    <property type="protein sequence ID" value="SNZ08639.1"/>
    <property type="molecule type" value="Genomic_DNA"/>
</dbReference>
<protein>
    <submittedName>
        <fullName evidence="6">Nitrous oxidase accessory protein</fullName>
    </submittedName>
</protein>
<dbReference type="Gene3D" id="2.160.20.10">
    <property type="entry name" value="Single-stranded right-handed beta-helix, Pectin lyase-like"/>
    <property type="match status" value="2"/>
</dbReference>
<keyword evidence="3" id="KW-0833">Ubl conjugation pathway</keyword>
<keyword evidence="7" id="KW-1185">Reference proteome</keyword>
<proteinExistence type="predicted"/>
<dbReference type="InterPro" id="IPR051550">
    <property type="entry name" value="SCF-Subunits/Alg-Epimerases"/>
</dbReference>
<evidence type="ECO:0000256" key="1">
    <source>
        <dbReference type="ARBA" id="ARBA00004906"/>
    </source>
</evidence>
<sequence length="425" mass="49165">MKKLLCIKIVALFLYTFSYGKTITVCPTCEISSIKKALELADNGDTILIKKGIYKEGNILVKKSVKIIGEGYPIIDGQKKYEVITVKANNVLVKGLVIQNSGKSDIEDIAGIKFFRTKNCRIEDCILKNNFWGIYFAASKNGVIKNNKVYGPAKLKYLKSAFGTRIETNFGNAIHLWHCKNMLVEGNHVKNHRDGIYFEFVKNSTIVGNISEENLRYGLHFMFSNKDNYINNVFRKNGAGVAVMYTKYVYMANNRFEYNWGPVSYGILLKEFYDSYIYHNTFYKNTTGIFSDNSNRTIIEENDFIENGWALRIWANSQNNIFKHNNFISNTFNVATNSFQNPNTYTENYWSDYKGYDLNHDGIGDVPYRPVSLFGYLSENYSQSVILSRSFFVYLLDLTERMFPMLIPSKLVDNRPLMRRYEWSK</sequence>
<dbReference type="AlphaFoldDB" id="A0A285NGR8"/>
<dbReference type="PANTHER" id="PTHR22990">
    <property type="entry name" value="F-BOX ONLY PROTEIN"/>
    <property type="match status" value="1"/>
</dbReference>
<dbReference type="InterPro" id="IPR012334">
    <property type="entry name" value="Pectin_lyas_fold"/>
</dbReference>
<dbReference type="PANTHER" id="PTHR22990:SF15">
    <property type="entry name" value="F-BOX ONLY PROTEIN 10"/>
    <property type="match status" value="1"/>
</dbReference>
<dbReference type="InterPro" id="IPR007742">
    <property type="entry name" value="NosD_dom"/>
</dbReference>
<evidence type="ECO:0000256" key="3">
    <source>
        <dbReference type="ARBA" id="ARBA00022786"/>
    </source>
</evidence>
<evidence type="ECO:0000313" key="7">
    <source>
        <dbReference type="Proteomes" id="UP000219036"/>
    </source>
</evidence>
<dbReference type="OrthoDB" id="159063at2"/>
<gene>
    <name evidence="6" type="ORF">SAMN06265182_1369</name>
</gene>
<name>A0A285NGR8_9AQUI</name>
<dbReference type="InterPro" id="IPR022441">
    <property type="entry name" value="Para_beta_helix_rpt-2"/>
</dbReference>
<dbReference type="Pfam" id="PF05048">
    <property type="entry name" value="NosD"/>
    <property type="match status" value="1"/>
</dbReference>
<reference evidence="7" key="1">
    <citation type="submission" date="2017-09" db="EMBL/GenBank/DDBJ databases">
        <authorList>
            <person name="Varghese N."/>
            <person name="Submissions S."/>
        </authorList>
    </citation>
    <scope>NUCLEOTIDE SEQUENCE [LARGE SCALE GENOMIC DNA]</scope>
    <source>
        <strain evidence="7">DSM 15103</strain>
    </source>
</reference>
<dbReference type="InterPro" id="IPR006626">
    <property type="entry name" value="PbH1"/>
</dbReference>
<dbReference type="SMART" id="SM00710">
    <property type="entry name" value="PbH1"/>
    <property type="match status" value="10"/>
</dbReference>
<dbReference type="InterPro" id="IPR011050">
    <property type="entry name" value="Pectin_lyase_fold/virulence"/>
</dbReference>
<comment type="pathway">
    <text evidence="1">Protein modification; protein ubiquitination.</text>
</comment>
<feature type="domain" description="Periplasmic copper-binding protein NosD beta helix" evidence="4">
    <location>
        <begin position="169"/>
        <end position="355"/>
    </location>
</feature>
<evidence type="ECO:0000259" key="5">
    <source>
        <dbReference type="Pfam" id="PF13229"/>
    </source>
</evidence>